<sequence length="97" mass="10472">MNKILLTGVATALAGLSMPAAAQTAPTINYVSNETAQPVPQDEQPKSGELPICKPKQETNCINSWEANKTGNRPINYWPGRSASEIDEPLPLNEPKN</sequence>
<reference evidence="3 4" key="1">
    <citation type="submission" date="2021-07" db="EMBL/GenBank/DDBJ databases">
        <title>Alteriqipengyuania abyssalis NZ-12B nov, sp.nov isolated from deep sea sponge in pacific ocean.</title>
        <authorList>
            <person name="Tareen S."/>
            <person name="Wink J."/>
        </authorList>
    </citation>
    <scope>NUCLEOTIDE SEQUENCE [LARGE SCALE GENOMIC DNA]</scope>
    <source>
        <strain evidence="3 4">NZ-12B</strain>
    </source>
</reference>
<evidence type="ECO:0000313" key="3">
    <source>
        <dbReference type="EMBL" id="MBY8338230.1"/>
    </source>
</evidence>
<organism evidence="3 4">
    <name type="scientific">Alteriqipengyuania abyssalis</name>
    <dbReference type="NCBI Taxonomy" id="2860200"/>
    <lineage>
        <taxon>Bacteria</taxon>
        <taxon>Pseudomonadati</taxon>
        <taxon>Pseudomonadota</taxon>
        <taxon>Alphaproteobacteria</taxon>
        <taxon>Sphingomonadales</taxon>
        <taxon>Erythrobacteraceae</taxon>
        <taxon>Alteriqipengyuania</taxon>
    </lineage>
</organism>
<gene>
    <name evidence="3" type="ORF">KYN89_14360</name>
</gene>
<keyword evidence="2" id="KW-0732">Signal</keyword>
<feature type="signal peptide" evidence="2">
    <location>
        <begin position="1"/>
        <end position="22"/>
    </location>
</feature>
<comment type="caution">
    <text evidence="3">The sequence shown here is derived from an EMBL/GenBank/DDBJ whole genome shotgun (WGS) entry which is preliminary data.</text>
</comment>
<proteinExistence type="predicted"/>
<feature type="chain" id="PRO_5046308520" evidence="2">
    <location>
        <begin position="23"/>
        <end position="97"/>
    </location>
</feature>
<feature type="region of interest" description="Disordered" evidence="1">
    <location>
        <begin position="33"/>
        <end position="53"/>
    </location>
</feature>
<feature type="region of interest" description="Disordered" evidence="1">
    <location>
        <begin position="66"/>
        <end position="97"/>
    </location>
</feature>
<name>A0ABS7PJ27_9SPHN</name>
<protein>
    <submittedName>
        <fullName evidence="3">Uncharacterized protein</fullName>
    </submittedName>
</protein>
<dbReference type="RefSeq" id="WP_222825719.1">
    <property type="nucleotide sequence ID" value="NZ_JAHWXP010000004.1"/>
</dbReference>
<evidence type="ECO:0000256" key="2">
    <source>
        <dbReference type="SAM" id="SignalP"/>
    </source>
</evidence>
<dbReference type="Proteomes" id="UP000759298">
    <property type="component" value="Unassembled WGS sequence"/>
</dbReference>
<accession>A0ABS7PJ27</accession>
<evidence type="ECO:0000256" key="1">
    <source>
        <dbReference type="SAM" id="MobiDB-lite"/>
    </source>
</evidence>
<evidence type="ECO:0000313" key="4">
    <source>
        <dbReference type="Proteomes" id="UP000759298"/>
    </source>
</evidence>
<dbReference type="EMBL" id="JAHWXP010000004">
    <property type="protein sequence ID" value="MBY8338230.1"/>
    <property type="molecule type" value="Genomic_DNA"/>
</dbReference>
<keyword evidence="4" id="KW-1185">Reference proteome</keyword>